<dbReference type="PANTHER" id="PTHR33165">
    <property type="entry name" value="F-BOX DOMAIN CONTAINING PROTEIN-LIKE-RELATED"/>
    <property type="match status" value="1"/>
</dbReference>
<proteinExistence type="predicted"/>
<evidence type="ECO:0000259" key="1">
    <source>
        <dbReference type="Pfam" id="PF03478"/>
    </source>
</evidence>
<name>A0ABC8W1S0_9POAL</name>
<dbReference type="EMBL" id="OZ075121">
    <property type="protein sequence ID" value="CAL4901284.1"/>
    <property type="molecule type" value="Genomic_DNA"/>
</dbReference>
<dbReference type="Pfam" id="PF03478">
    <property type="entry name" value="Beta-prop_KIB1-4"/>
    <property type="match status" value="1"/>
</dbReference>
<dbReference type="PANTHER" id="PTHR33165:SF63">
    <property type="entry name" value="OS03G0792300 PROTEIN"/>
    <property type="match status" value="1"/>
</dbReference>
<dbReference type="Proteomes" id="UP001497457">
    <property type="component" value="Chromosome 11b"/>
</dbReference>
<keyword evidence="3" id="KW-1185">Reference proteome</keyword>
<evidence type="ECO:0000313" key="3">
    <source>
        <dbReference type="Proteomes" id="UP001497457"/>
    </source>
</evidence>
<organism evidence="2 3">
    <name type="scientific">Urochloa decumbens</name>
    <dbReference type="NCBI Taxonomy" id="240449"/>
    <lineage>
        <taxon>Eukaryota</taxon>
        <taxon>Viridiplantae</taxon>
        <taxon>Streptophyta</taxon>
        <taxon>Embryophyta</taxon>
        <taxon>Tracheophyta</taxon>
        <taxon>Spermatophyta</taxon>
        <taxon>Magnoliopsida</taxon>
        <taxon>Liliopsida</taxon>
        <taxon>Poales</taxon>
        <taxon>Poaceae</taxon>
        <taxon>PACMAD clade</taxon>
        <taxon>Panicoideae</taxon>
        <taxon>Panicodae</taxon>
        <taxon>Paniceae</taxon>
        <taxon>Melinidinae</taxon>
        <taxon>Urochloa</taxon>
    </lineage>
</organism>
<feature type="domain" description="KIB1-4 beta-propeller" evidence="1">
    <location>
        <begin position="178"/>
        <end position="415"/>
    </location>
</feature>
<reference evidence="3" key="1">
    <citation type="submission" date="2024-06" db="EMBL/GenBank/DDBJ databases">
        <authorList>
            <person name="Ryan C."/>
        </authorList>
    </citation>
    <scope>NUCLEOTIDE SEQUENCE [LARGE SCALE GENOMIC DNA]</scope>
</reference>
<accession>A0ABC8W1S0</accession>
<protein>
    <recommendedName>
        <fullName evidence="1">KIB1-4 beta-propeller domain-containing protein</fullName>
    </recommendedName>
</protein>
<dbReference type="InterPro" id="IPR005174">
    <property type="entry name" value="KIB1-4_b-propeller"/>
</dbReference>
<dbReference type="AlphaFoldDB" id="A0ABC8W1S0"/>
<evidence type="ECO:0000313" key="2">
    <source>
        <dbReference type="EMBL" id="CAL4901284.1"/>
    </source>
</evidence>
<gene>
    <name evidence="2" type="ORF">URODEC1_LOCUS9224</name>
</gene>
<sequence length="474" mass="53701">MANPLLGGESSTQWYSPSTRLSAHHKWRDWTNQLQIPVLETNRSTQQIPTWEAKRARSCALCPLDPVHHEWYVTLRLPLQFFTSCCPLIANPSRLFLRRDWTNLGDGPAGLIADGLLTNDVADYMCFRAVCRTWRLWSTDPRKHGVLDRRFHPRQWIMLRQKGSPACRRDFMNVSAGYCRYVNLPELRGHDVFGPTTEGLLVLLDRTTWVVRILNPFTRQVLDLPPATTLLSCNDLELTDFRNNLRRDLLQVSGAGLAADSTIAVHFREIRTVAIIKPGDVKWTVVDRGRSILPALSFAGRFYCATTEAVMVVETSTDQPPRLAIVAKLNRPFSRMMMDTVHLVENDGELTLVDRECKGSRNPRKYEVYRVDMHARKIVPVHGLGGRAVFIGIELALSVSPSVFSSVNADTIYLGFDEMLRGYMDYSPINLMDGTSEPRRFKGSRNGVPLYGPQGVDDCLSWSVTGYRDESNDN</sequence>
<reference evidence="2 3" key="2">
    <citation type="submission" date="2024-10" db="EMBL/GenBank/DDBJ databases">
        <authorList>
            <person name="Ryan C."/>
        </authorList>
    </citation>
    <scope>NUCLEOTIDE SEQUENCE [LARGE SCALE GENOMIC DNA]</scope>
</reference>